<organism evidence="6 7">
    <name type="scientific">Sulfuricurvum kujiense (strain ATCC BAA-921 / DSM 16994 / JCM 11577 / YK-1)</name>
    <dbReference type="NCBI Taxonomy" id="709032"/>
    <lineage>
        <taxon>Bacteria</taxon>
        <taxon>Pseudomonadati</taxon>
        <taxon>Campylobacterota</taxon>
        <taxon>Epsilonproteobacteria</taxon>
        <taxon>Campylobacterales</taxon>
        <taxon>Sulfurimonadaceae</taxon>
        <taxon>Sulfuricurvum</taxon>
    </lineage>
</organism>
<dbReference type="SMART" id="SM00091">
    <property type="entry name" value="PAS"/>
    <property type="match status" value="1"/>
</dbReference>
<dbReference type="CDD" id="cd00130">
    <property type="entry name" value="PAS"/>
    <property type="match status" value="1"/>
</dbReference>
<dbReference type="InterPro" id="IPR037522">
    <property type="entry name" value="HD_GYP_dom"/>
</dbReference>
<dbReference type="InterPro" id="IPR052020">
    <property type="entry name" value="Cyclic_di-GMP/3'3'-cGAMP_PDE"/>
</dbReference>
<dbReference type="PROSITE" id="PS50110">
    <property type="entry name" value="RESPONSE_REGULATORY"/>
    <property type="match status" value="1"/>
</dbReference>
<dbReference type="eggNOG" id="COG3706">
    <property type="taxonomic scope" value="Bacteria"/>
</dbReference>
<accession>E4U1A8</accession>
<dbReference type="RefSeq" id="WP_013460642.1">
    <property type="nucleotide sequence ID" value="NC_014762.1"/>
</dbReference>
<dbReference type="SMART" id="SM00086">
    <property type="entry name" value="PAC"/>
    <property type="match status" value="1"/>
</dbReference>
<evidence type="ECO:0000313" key="7">
    <source>
        <dbReference type="Proteomes" id="UP000008721"/>
    </source>
</evidence>
<dbReference type="InterPro" id="IPR000014">
    <property type="entry name" value="PAS"/>
</dbReference>
<dbReference type="PROSITE" id="PS50112">
    <property type="entry name" value="PAS"/>
    <property type="match status" value="1"/>
</dbReference>
<dbReference type="STRING" id="709032.Sulku_1784"/>
<dbReference type="EMBL" id="CP002355">
    <property type="protein sequence ID" value="ADR34445.1"/>
    <property type="molecule type" value="Genomic_DNA"/>
</dbReference>
<keyword evidence="1" id="KW-0597">Phosphoprotein</keyword>
<feature type="modified residue" description="4-aspartylphosphate" evidence="1">
    <location>
        <position position="58"/>
    </location>
</feature>
<dbReference type="Pfam" id="PF13487">
    <property type="entry name" value="HD_5"/>
    <property type="match status" value="1"/>
</dbReference>
<gene>
    <name evidence="6" type="ordered locus">Sulku_1784</name>
</gene>
<dbReference type="eggNOG" id="COG3437">
    <property type="taxonomic scope" value="Bacteria"/>
</dbReference>
<feature type="domain" description="Response regulatory" evidence="2">
    <location>
        <begin position="8"/>
        <end position="125"/>
    </location>
</feature>
<dbReference type="SMART" id="SM00471">
    <property type="entry name" value="HDc"/>
    <property type="match status" value="1"/>
</dbReference>
<name>E4U1A8_SULKY</name>
<dbReference type="Proteomes" id="UP000008721">
    <property type="component" value="Chromosome"/>
</dbReference>
<dbReference type="SUPFAM" id="SSF109604">
    <property type="entry name" value="HD-domain/PDEase-like"/>
    <property type="match status" value="1"/>
</dbReference>
<dbReference type="InterPro" id="IPR035965">
    <property type="entry name" value="PAS-like_dom_sf"/>
</dbReference>
<dbReference type="SUPFAM" id="SSF55785">
    <property type="entry name" value="PYP-like sensor domain (PAS domain)"/>
    <property type="match status" value="1"/>
</dbReference>
<dbReference type="GO" id="GO:0000160">
    <property type="term" value="P:phosphorelay signal transduction system"/>
    <property type="evidence" value="ECO:0007669"/>
    <property type="project" value="InterPro"/>
</dbReference>
<evidence type="ECO:0000259" key="3">
    <source>
        <dbReference type="PROSITE" id="PS50112"/>
    </source>
</evidence>
<dbReference type="HOGENOM" id="CLU_000445_92_10_7"/>
<dbReference type="InterPro" id="IPR000700">
    <property type="entry name" value="PAS-assoc_C"/>
</dbReference>
<reference evidence="6 7" key="1">
    <citation type="journal article" date="2012" name="Stand. Genomic Sci.">
        <title>Complete genome sequence of the sulfur compounds oxidizing chemolithoautotroph Sulfuricurvum kujiense type strain (YK-1(T)).</title>
        <authorList>
            <person name="Han C."/>
            <person name="Kotsyurbenko O."/>
            <person name="Chertkov O."/>
            <person name="Held B."/>
            <person name="Lapidus A."/>
            <person name="Nolan M."/>
            <person name="Lucas S."/>
            <person name="Hammon N."/>
            <person name="Deshpande S."/>
            <person name="Cheng J.F."/>
            <person name="Tapia R."/>
            <person name="Goodwin L.A."/>
            <person name="Pitluck S."/>
            <person name="Liolios K."/>
            <person name="Pagani I."/>
            <person name="Ivanova N."/>
            <person name="Mavromatis K."/>
            <person name="Mikhailova N."/>
            <person name="Pati A."/>
            <person name="Chen A."/>
            <person name="Palaniappan K."/>
            <person name="Land M."/>
            <person name="Hauser L."/>
            <person name="Chang Y.J."/>
            <person name="Jeffries C.D."/>
            <person name="Brambilla E.M."/>
            <person name="Rohde M."/>
            <person name="Spring S."/>
            <person name="Sikorski J."/>
            <person name="Goker M."/>
            <person name="Woyke T."/>
            <person name="Bristow J."/>
            <person name="Eisen J.A."/>
            <person name="Markowitz V."/>
            <person name="Hugenholtz P."/>
            <person name="Kyrpides N.C."/>
            <person name="Klenk H.P."/>
            <person name="Detter J.C."/>
        </authorList>
    </citation>
    <scope>NUCLEOTIDE SEQUENCE [LARGE SCALE GENOMIC DNA]</scope>
    <source>
        <strain evidence="7">ATCC BAA-921 / DSM 16994 / JCM 11577 / YK-1</strain>
    </source>
</reference>
<evidence type="ECO:0000259" key="4">
    <source>
        <dbReference type="PROSITE" id="PS50113"/>
    </source>
</evidence>
<dbReference type="Gene3D" id="1.10.3210.10">
    <property type="entry name" value="Hypothetical protein af1432"/>
    <property type="match status" value="1"/>
</dbReference>
<dbReference type="PROSITE" id="PS50113">
    <property type="entry name" value="PAC"/>
    <property type="match status" value="1"/>
</dbReference>
<dbReference type="CDD" id="cd00077">
    <property type="entry name" value="HDc"/>
    <property type="match status" value="1"/>
</dbReference>
<dbReference type="InterPro" id="IPR001789">
    <property type="entry name" value="Sig_transdc_resp-reg_receiver"/>
</dbReference>
<evidence type="ECO:0000256" key="1">
    <source>
        <dbReference type="PROSITE-ProRule" id="PRU00169"/>
    </source>
</evidence>
<keyword evidence="7" id="KW-1185">Reference proteome</keyword>
<dbReference type="InterPro" id="IPR003607">
    <property type="entry name" value="HD/PDEase_dom"/>
</dbReference>
<dbReference type="Gene3D" id="3.40.50.2300">
    <property type="match status" value="1"/>
</dbReference>
<dbReference type="Pfam" id="PF00072">
    <property type="entry name" value="Response_reg"/>
    <property type="match status" value="1"/>
</dbReference>
<dbReference type="Pfam" id="PF13426">
    <property type="entry name" value="PAS_9"/>
    <property type="match status" value="1"/>
</dbReference>
<evidence type="ECO:0000313" key="6">
    <source>
        <dbReference type="EMBL" id="ADR34445.1"/>
    </source>
</evidence>
<dbReference type="SUPFAM" id="SSF52172">
    <property type="entry name" value="CheY-like"/>
    <property type="match status" value="1"/>
</dbReference>
<dbReference type="InterPro" id="IPR011006">
    <property type="entry name" value="CheY-like_superfamily"/>
</dbReference>
<dbReference type="AlphaFoldDB" id="E4U1A8"/>
<evidence type="ECO:0000259" key="2">
    <source>
        <dbReference type="PROSITE" id="PS50110"/>
    </source>
</evidence>
<dbReference type="PANTHER" id="PTHR45228">
    <property type="entry name" value="CYCLIC DI-GMP PHOSPHODIESTERASE TM_0186-RELATED"/>
    <property type="match status" value="1"/>
</dbReference>
<dbReference type="KEGG" id="sku:Sulku_1784"/>
<feature type="domain" description="PAS" evidence="3">
    <location>
        <begin position="141"/>
        <end position="213"/>
    </location>
</feature>
<sequence length="467" mass="52832">MISSSVPTILVVDDEPRNIQVVSNVLKEINECHIIYAVNGEQALQRVEKNEIDLILLDMMMPLLDGLETCKRLKADSRYSSIPIVFLTAKNDEESLIKGFEAGAVDYISKPFLRRELIARVTTHLNLRSAQKTLSFELSENKELLKQYKEIVDISSIVTKSDPSGRITYANDNFCTISGYSHGELLGKSHSIVRHPEVPSSFYKEMWDTIREKRPWQGIVKNLTKEGKVYIVDAVVSPILNSKDEIVEYISLRKDITPLVELKEEIEATQKELILMLGNVGENRSKETAAHVRRVAEYAKILAAAYGLSPSECETLWSTATMHDIGKVGIPDHILNKPGKLTDEEFEIMKTHAETGYSFFKNSSRPLLQAAAIVAHEHHERWDGLGYPRGLSGENIHIFGRITAIADVFDALGTKRVYKRGWEIDEILEYFRQQSGKQFEPKLVELLLANVDQFLLIIDTYQDLPAS</sequence>
<dbReference type="PROSITE" id="PS51832">
    <property type="entry name" value="HD_GYP"/>
    <property type="match status" value="1"/>
</dbReference>
<dbReference type="NCBIfam" id="TIGR00229">
    <property type="entry name" value="sensory_box"/>
    <property type="match status" value="1"/>
</dbReference>
<dbReference type="SMART" id="SM00448">
    <property type="entry name" value="REC"/>
    <property type="match status" value="1"/>
</dbReference>
<evidence type="ECO:0000259" key="5">
    <source>
        <dbReference type="PROSITE" id="PS51832"/>
    </source>
</evidence>
<feature type="domain" description="HD-GYP" evidence="5">
    <location>
        <begin position="266"/>
        <end position="463"/>
    </location>
</feature>
<dbReference type="InterPro" id="IPR001610">
    <property type="entry name" value="PAC"/>
</dbReference>
<protein>
    <submittedName>
        <fullName evidence="6">PAS/PAC sensor protein</fullName>
    </submittedName>
</protein>
<proteinExistence type="predicted"/>
<dbReference type="PANTHER" id="PTHR45228:SF9">
    <property type="entry name" value="3'3'-CGAMP-SPECIFIC PHOSPHODIESTERASE 2"/>
    <property type="match status" value="1"/>
</dbReference>
<feature type="domain" description="PAC" evidence="4">
    <location>
        <begin position="214"/>
        <end position="268"/>
    </location>
</feature>
<dbReference type="Gene3D" id="3.30.450.20">
    <property type="entry name" value="PAS domain"/>
    <property type="match status" value="1"/>
</dbReference>